<dbReference type="Pfam" id="PF13181">
    <property type="entry name" value="TPR_8"/>
    <property type="match status" value="1"/>
</dbReference>
<dbReference type="Gene3D" id="1.25.40.10">
    <property type="entry name" value="Tetratricopeptide repeat domain"/>
    <property type="match status" value="2"/>
</dbReference>
<protein>
    <submittedName>
        <fullName evidence="3">Transcriptional regulator with XRE-family HTH domain</fullName>
    </submittedName>
</protein>
<keyword evidence="4" id="KW-1185">Reference proteome</keyword>
<evidence type="ECO:0000259" key="2">
    <source>
        <dbReference type="PROSITE" id="PS50943"/>
    </source>
</evidence>
<dbReference type="SUPFAM" id="SSF48452">
    <property type="entry name" value="TPR-like"/>
    <property type="match status" value="1"/>
</dbReference>
<keyword evidence="1" id="KW-0238">DNA-binding</keyword>
<dbReference type="Pfam" id="PF12844">
    <property type="entry name" value="HTH_19"/>
    <property type="match status" value="1"/>
</dbReference>
<evidence type="ECO:0000313" key="4">
    <source>
        <dbReference type="Proteomes" id="UP000737402"/>
    </source>
</evidence>
<evidence type="ECO:0000256" key="1">
    <source>
        <dbReference type="ARBA" id="ARBA00023125"/>
    </source>
</evidence>
<dbReference type="CDD" id="cd00093">
    <property type="entry name" value="HTH_XRE"/>
    <property type="match status" value="1"/>
</dbReference>
<dbReference type="InterPro" id="IPR019734">
    <property type="entry name" value="TPR_rpt"/>
</dbReference>
<dbReference type="SMART" id="SM00530">
    <property type="entry name" value="HTH_XRE"/>
    <property type="match status" value="1"/>
</dbReference>
<dbReference type="PANTHER" id="PTHR46797:SF1">
    <property type="entry name" value="METHYLPHOSPHONATE SYNTHASE"/>
    <property type="match status" value="1"/>
</dbReference>
<dbReference type="PROSITE" id="PS50943">
    <property type="entry name" value="HTH_CROC1"/>
    <property type="match status" value="1"/>
</dbReference>
<dbReference type="InterPro" id="IPR010982">
    <property type="entry name" value="Lambda_DNA-bd_dom_sf"/>
</dbReference>
<sequence>MLGERIRKLRKQKKLTLEALAGTGLTKGMLSLIENNKANPSMESLTHIAGQLGVELAELLGEVSSEELRSVLEKGEKIHNTPLAVLPDKSMQLIELIAPFIDKLTQGFESARLMEIYSYALQREKKPDWQKYLKRAADIFDQMNISSNRTAIGIFLSNISFHQHDYRKALEIFLIERKEIETNHAYIEPMARLDLDYHEAILLFAVGEYEAAVEAMENALAFSKEKRIFYLIDDLYRLAAAHAWMDKNKRKMDYYLKKLKQYGEFADDSISIYFYRLFQIIELISEKKEYSKALDKAESFLSDPERMKDYDTWFNLEKAKALYYLGRYEEALQTIEKVGSINNHHPIDLTNHYIKDTFKALILAELGRHEEAITAAETAVENLAPMPDSQLKRFSLEALVKIRGDRVL</sequence>
<evidence type="ECO:0000313" key="3">
    <source>
        <dbReference type="EMBL" id="MBM7619923.1"/>
    </source>
</evidence>
<name>A0ABS2NZ16_9BACI</name>
<dbReference type="SUPFAM" id="SSF47413">
    <property type="entry name" value="lambda repressor-like DNA-binding domains"/>
    <property type="match status" value="1"/>
</dbReference>
<feature type="domain" description="HTH cro/C1-type" evidence="2">
    <location>
        <begin position="6"/>
        <end position="59"/>
    </location>
</feature>
<reference evidence="3 4" key="1">
    <citation type="submission" date="2021-01" db="EMBL/GenBank/DDBJ databases">
        <title>Genomic Encyclopedia of Type Strains, Phase IV (KMG-IV): sequencing the most valuable type-strain genomes for metagenomic binning, comparative biology and taxonomic classification.</title>
        <authorList>
            <person name="Goeker M."/>
        </authorList>
    </citation>
    <scope>NUCLEOTIDE SEQUENCE [LARGE SCALE GENOMIC DNA]</scope>
    <source>
        <strain evidence="3 4">DSM 25879</strain>
    </source>
</reference>
<dbReference type="InterPro" id="IPR001387">
    <property type="entry name" value="Cro/C1-type_HTH"/>
</dbReference>
<dbReference type="InterPro" id="IPR050807">
    <property type="entry name" value="TransReg_Diox_bact_type"/>
</dbReference>
<dbReference type="PANTHER" id="PTHR46797">
    <property type="entry name" value="HTH-TYPE TRANSCRIPTIONAL REGULATOR"/>
    <property type="match status" value="1"/>
</dbReference>
<dbReference type="EMBL" id="JAFBED010000003">
    <property type="protein sequence ID" value="MBM7619923.1"/>
    <property type="molecule type" value="Genomic_DNA"/>
</dbReference>
<dbReference type="Proteomes" id="UP000737402">
    <property type="component" value="Unassembled WGS sequence"/>
</dbReference>
<gene>
    <name evidence="3" type="ORF">JOC95_001775</name>
</gene>
<organism evidence="3 4">
    <name type="scientific">Sutcliffiella tianshenii</name>
    <dbReference type="NCBI Taxonomy" id="1463404"/>
    <lineage>
        <taxon>Bacteria</taxon>
        <taxon>Bacillati</taxon>
        <taxon>Bacillota</taxon>
        <taxon>Bacilli</taxon>
        <taxon>Bacillales</taxon>
        <taxon>Bacillaceae</taxon>
        <taxon>Sutcliffiella</taxon>
    </lineage>
</organism>
<dbReference type="RefSeq" id="WP_204415199.1">
    <property type="nucleotide sequence ID" value="NZ_JAFBED010000003.1"/>
</dbReference>
<proteinExistence type="predicted"/>
<accession>A0ABS2NZ16</accession>
<dbReference type="InterPro" id="IPR011990">
    <property type="entry name" value="TPR-like_helical_dom_sf"/>
</dbReference>
<comment type="caution">
    <text evidence="3">The sequence shown here is derived from an EMBL/GenBank/DDBJ whole genome shotgun (WGS) entry which is preliminary data.</text>
</comment>